<dbReference type="AlphaFoldDB" id="K1SCP1"/>
<dbReference type="Gene3D" id="2.40.170.20">
    <property type="entry name" value="TonB-dependent receptor, beta-barrel domain"/>
    <property type="match status" value="1"/>
</dbReference>
<evidence type="ECO:0000256" key="3">
    <source>
        <dbReference type="ARBA" id="ARBA00023237"/>
    </source>
</evidence>
<proteinExistence type="predicted"/>
<keyword evidence="2" id="KW-0472">Membrane</keyword>
<evidence type="ECO:0000256" key="1">
    <source>
        <dbReference type="ARBA" id="ARBA00004442"/>
    </source>
</evidence>
<dbReference type="InterPro" id="IPR036942">
    <property type="entry name" value="Beta-barrel_TonB_sf"/>
</dbReference>
<keyword evidence="4" id="KW-0675">Receptor</keyword>
<dbReference type="EMBL" id="AJWY01014004">
    <property type="protein sequence ID" value="EKC45091.1"/>
    <property type="molecule type" value="Genomic_DNA"/>
</dbReference>
<name>K1SCP1_9ZZZZ</name>
<keyword evidence="3" id="KW-0998">Cell outer membrane</keyword>
<comment type="subcellular location">
    <subcellularLocation>
        <location evidence="1">Cell outer membrane</location>
    </subcellularLocation>
</comment>
<protein>
    <submittedName>
        <fullName evidence="4">TonB-dependent receptor</fullName>
    </submittedName>
</protein>
<gene>
    <name evidence="4" type="ORF">LEA_20376</name>
</gene>
<dbReference type="SUPFAM" id="SSF56935">
    <property type="entry name" value="Porins"/>
    <property type="match status" value="1"/>
</dbReference>
<organism evidence="4">
    <name type="scientific">human gut metagenome</name>
    <dbReference type="NCBI Taxonomy" id="408170"/>
    <lineage>
        <taxon>unclassified sequences</taxon>
        <taxon>metagenomes</taxon>
        <taxon>organismal metagenomes</taxon>
    </lineage>
</organism>
<evidence type="ECO:0000256" key="2">
    <source>
        <dbReference type="ARBA" id="ARBA00023136"/>
    </source>
</evidence>
<evidence type="ECO:0000313" key="4">
    <source>
        <dbReference type="EMBL" id="EKC45091.1"/>
    </source>
</evidence>
<dbReference type="GO" id="GO:0009279">
    <property type="term" value="C:cell outer membrane"/>
    <property type="evidence" value="ECO:0007669"/>
    <property type="project" value="UniProtKB-SubCell"/>
</dbReference>
<sequence length="214" mass="24520">MIFRRLESICPYGELADAHLSSTWGYVQRPYDTYEQINGTLGFKASPYPGVWFNIYGGYQNLKNDLSYSAFGRASVTHFESYLNFSQDNTDNLYVGGEVSYDYKEIVSLSAKYTYRKWDSKTEEYLLAVKPAGEMSFNVRIHPISALNINLSYDYINREEVEGYAKMAAINDLHIGASYNVFKGVSVYAQVHNLLNKKYQYYLGYPAEGFNFLG</sequence>
<reference evidence="4" key="1">
    <citation type="journal article" date="2013" name="Environ. Microbiol.">
        <title>Microbiota from the distal guts of lean and obese adolescents exhibit partial functional redundancy besides clear differences in community structure.</title>
        <authorList>
            <person name="Ferrer M."/>
            <person name="Ruiz A."/>
            <person name="Lanza F."/>
            <person name="Haange S.B."/>
            <person name="Oberbach A."/>
            <person name="Till H."/>
            <person name="Bargiela R."/>
            <person name="Campoy C."/>
            <person name="Segura M.T."/>
            <person name="Richter M."/>
            <person name="von Bergen M."/>
            <person name="Seifert J."/>
            <person name="Suarez A."/>
        </authorList>
    </citation>
    <scope>NUCLEOTIDE SEQUENCE</scope>
</reference>
<comment type="caution">
    <text evidence="4">The sequence shown here is derived from an EMBL/GenBank/DDBJ whole genome shotgun (WGS) entry which is preliminary data.</text>
</comment>
<accession>K1SCP1</accession>
<feature type="non-terminal residue" evidence="4">
    <location>
        <position position="214"/>
    </location>
</feature>